<keyword evidence="2" id="KW-1185">Reference proteome</keyword>
<evidence type="ECO:0000313" key="1">
    <source>
        <dbReference type="EMBL" id="KAF0763056.1"/>
    </source>
</evidence>
<dbReference type="Proteomes" id="UP000478052">
    <property type="component" value="Unassembled WGS sequence"/>
</dbReference>
<dbReference type="AlphaFoldDB" id="A0A6G0YYM1"/>
<name>A0A6G0YYM1_APHCR</name>
<reference evidence="1 2" key="1">
    <citation type="submission" date="2019-08" db="EMBL/GenBank/DDBJ databases">
        <title>Whole genome of Aphis craccivora.</title>
        <authorList>
            <person name="Voronova N.V."/>
            <person name="Shulinski R.S."/>
            <person name="Bandarenka Y.V."/>
            <person name="Zhorov D.G."/>
            <person name="Warner D."/>
        </authorList>
    </citation>
    <scope>NUCLEOTIDE SEQUENCE [LARGE SCALE GENOMIC DNA]</scope>
    <source>
        <strain evidence="1">180601</strain>
        <tissue evidence="1">Whole Body</tissue>
    </source>
</reference>
<accession>A0A6G0YYM1</accession>
<sequence length="191" mass="21976">MSTKRENMQILHIPKIETKQGSPTFFYGVLILAWWARPDIQVVRWRSLFFNNQVTILKIVHFINATLPSNKKTTYLTLIIVPNYSIDTLTFKCKTKKLTQLSTIGDSDLFGSFTTLSTIGLDFLDNIHTIDNGTKNYMFGVQPRCLNSDPVTINSNDVDVSQGKYRHFKIFLNNYVFERVAITHQDRCASM</sequence>
<gene>
    <name evidence="1" type="ORF">FWK35_00005248</name>
</gene>
<comment type="caution">
    <text evidence="1">The sequence shown here is derived from an EMBL/GenBank/DDBJ whole genome shotgun (WGS) entry which is preliminary data.</text>
</comment>
<protein>
    <submittedName>
        <fullName evidence="1">Uncharacterized protein</fullName>
    </submittedName>
</protein>
<organism evidence="1 2">
    <name type="scientific">Aphis craccivora</name>
    <name type="common">Cowpea aphid</name>
    <dbReference type="NCBI Taxonomy" id="307492"/>
    <lineage>
        <taxon>Eukaryota</taxon>
        <taxon>Metazoa</taxon>
        <taxon>Ecdysozoa</taxon>
        <taxon>Arthropoda</taxon>
        <taxon>Hexapoda</taxon>
        <taxon>Insecta</taxon>
        <taxon>Pterygota</taxon>
        <taxon>Neoptera</taxon>
        <taxon>Paraneoptera</taxon>
        <taxon>Hemiptera</taxon>
        <taxon>Sternorrhyncha</taxon>
        <taxon>Aphidomorpha</taxon>
        <taxon>Aphidoidea</taxon>
        <taxon>Aphididae</taxon>
        <taxon>Aphidini</taxon>
        <taxon>Aphis</taxon>
        <taxon>Aphis</taxon>
    </lineage>
</organism>
<dbReference type="EMBL" id="VUJU01001977">
    <property type="protein sequence ID" value="KAF0763056.1"/>
    <property type="molecule type" value="Genomic_DNA"/>
</dbReference>
<evidence type="ECO:0000313" key="2">
    <source>
        <dbReference type="Proteomes" id="UP000478052"/>
    </source>
</evidence>
<proteinExistence type="predicted"/>